<reference evidence="4" key="1">
    <citation type="submission" date="2016-10" db="EMBL/GenBank/DDBJ databases">
        <authorList>
            <person name="Varghese N."/>
            <person name="Submissions S."/>
        </authorList>
    </citation>
    <scope>NUCLEOTIDE SEQUENCE [LARGE SCALE GENOMIC DNA]</scope>
    <source>
        <strain evidence="4">CGMCC 4.7047</strain>
    </source>
</reference>
<dbReference type="InterPro" id="IPR007037">
    <property type="entry name" value="SIP_rossman_dom"/>
</dbReference>
<dbReference type="PANTHER" id="PTHR30157:SF0">
    <property type="entry name" value="NADPH-DEPENDENT FERRIC-CHELATE REDUCTASE"/>
    <property type="match status" value="1"/>
</dbReference>
<dbReference type="Pfam" id="PF04954">
    <property type="entry name" value="SIP"/>
    <property type="match status" value="1"/>
</dbReference>
<dbReference type="Pfam" id="PF08021">
    <property type="entry name" value="FAD_binding_9"/>
    <property type="match status" value="1"/>
</dbReference>
<evidence type="ECO:0000313" key="4">
    <source>
        <dbReference type="Proteomes" id="UP000198873"/>
    </source>
</evidence>
<dbReference type="InterPro" id="IPR013113">
    <property type="entry name" value="SIP_FAD-bd"/>
</dbReference>
<protein>
    <submittedName>
        <fullName evidence="3">NADPH-dependent ferric siderophore reductase, contains FAD-binding and SIP domains</fullName>
    </submittedName>
</protein>
<name>A0A1I6QFY2_9ACTN</name>
<evidence type="ECO:0000313" key="3">
    <source>
        <dbReference type="EMBL" id="SFS51377.1"/>
    </source>
</evidence>
<dbReference type="InterPro" id="IPR017938">
    <property type="entry name" value="Riboflavin_synthase-like_b-brl"/>
</dbReference>
<gene>
    <name evidence="3" type="ORF">SAMN05444716_10210</name>
</gene>
<dbReference type="PANTHER" id="PTHR30157">
    <property type="entry name" value="FERRIC REDUCTASE, NADPH-DEPENDENT"/>
    <property type="match status" value="1"/>
</dbReference>
<sequence>MTAAPFEFFDLQVLRTTRISPSFTRVTLGGDTLHRFASGGRDQRFKLFLPQPGCREVAIPRDAGHAWWPAWQRMDPAERGIMRTYTAREQRRGPDELDIDFALHGEQGGPASRWAEQAAPGDAVAVLGPLEEDNAAVDFRPPPEADWMLITGDETALPAVAGILDWLPPGIRAKVWLEVAHPDDRQELATEADADITWIIRDRAGATLLESVRATHLPAGRPYAWIAGEAGSVRTLRRHLVNDRGIDRKNIKFTGYWRKGTTEDDLIAQIATDTAPATSEDDSNGSDTAGETAGAARAGATA</sequence>
<dbReference type="RefSeq" id="WP_093842240.1">
    <property type="nucleotide sequence ID" value="NZ_FPAB01000002.1"/>
</dbReference>
<organism evidence="3 4">
    <name type="scientific">Streptomyces harbinensis</name>
    <dbReference type="NCBI Taxonomy" id="1176198"/>
    <lineage>
        <taxon>Bacteria</taxon>
        <taxon>Bacillati</taxon>
        <taxon>Actinomycetota</taxon>
        <taxon>Actinomycetes</taxon>
        <taxon>Kitasatosporales</taxon>
        <taxon>Streptomycetaceae</taxon>
        <taxon>Streptomyces</taxon>
    </lineage>
</organism>
<dbReference type="InterPro" id="IPR039261">
    <property type="entry name" value="FNR_nucleotide-bd"/>
</dbReference>
<evidence type="ECO:0000259" key="2">
    <source>
        <dbReference type="PROSITE" id="PS51384"/>
    </source>
</evidence>
<dbReference type="GO" id="GO:0016491">
    <property type="term" value="F:oxidoreductase activity"/>
    <property type="evidence" value="ECO:0007669"/>
    <property type="project" value="InterPro"/>
</dbReference>
<feature type="domain" description="FAD-binding FR-type" evidence="2">
    <location>
        <begin position="6"/>
        <end position="142"/>
    </location>
</feature>
<dbReference type="Proteomes" id="UP000198873">
    <property type="component" value="Unassembled WGS sequence"/>
</dbReference>
<dbReference type="Gene3D" id="3.40.50.80">
    <property type="entry name" value="Nucleotide-binding domain of ferredoxin-NADP reductase (FNR) module"/>
    <property type="match status" value="1"/>
</dbReference>
<dbReference type="CDD" id="cd06193">
    <property type="entry name" value="siderophore_interacting"/>
    <property type="match status" value="1"/>
</dbReference>
<accession>A0A1I6QFY2</accession>
<feature type="region of interest" description="Disordered" evidence="1">
    <location>
        <begin position="271"/>
        <end position="302"/>
    </location>
</feature>
<dbReference type="AlphaFoldDB" id="A0A1I6QFY2"/>
<keyword evidence="4" id="KW-1185">Reference proteome</keyword>
<dbReference type="InterPro" id="IPR017927">
    <property type="entry name" value="FAD-bd_FR_type"/>
</dbReference>
<dbReference type="STRING" id="1176198.SAMN05444716_10210"/>
<evidence type="ECO:0000256" key="1">
    <source>
        <dbReference type="SAM" id="MobiDB-lite"/>
    </source>
</evidence>
<dbReference type="EMBL" id="FPAB01000002">
    <property type="protein sequence ID" value="SFS51377.1"/>
    <property type="molecule type" value="Genomic_DNA"/>
</dbReference>
<feature type="compositionally biased region" description="Low complexity" evidence="1">
    <location>
        <begin position="288"/>
        <end position="302"/>
    </location>
</feature>
<proteinExistence type="predicted"/>
<dbReference type="SUPFAM" id="SSF63380">
    <property type="entry name" value="Riboflavin synthase domain-like"/>
    <property type="match status" value="1"/>
</dbReference>
<dbReference type="Gene3D" id="2.40.30.10">
    <property type="entry name" value="Translation factors"/>
    <property type="match status" value="1"/>
</dbReference>
<dbReference type="PROSITE" id="PS51384">
    <property type="entry name" value="FAD_FR"/>
    <property type="match status" value="1"/>
</dbReference>
<dbReference type="InterPro" id="IPR039374">
    <property type="entry name" value="SIP_fam"/>
</dbReference>